<dbReference type="CDD" id="cd00878">
    <property type="entry name" value="Arf_Arl"/>
    <property type="match status" value="1"/>
</dbReference>
<sequence length="193" mass="21668">MGSVLSRFTQLFNFCSSPQHKILILGLDGAGKTTLLYWTRLQTAIVTIPTVGLNVEEVKLPKTRITFLAWDIGGQDKLRILWSRFYEGTKGLVFIVDSSDVQRLDLACKQLETVINDPVMKDIPVLVLANKQDLPTAVNVLDLEKRLKLICLQEDGHRWMIRATVATTGQGVMEALESFGGLVKRSSKRQKNR</sequence>
<reference evidence="7 8" key="1">
    <citation type="journal article" date="2019" name="Gigascience">
        <title>Whole-genome sequence of the oriental lung fluke Paragonimus westermani.</title>
        <authorList>
            <person name="Oey H."/>
            <person name="Zakrzewski M."/>
            <person name="Narain K."/>
            <person name="Devi K.R."/>
            <person name="Agatsuma T."/>
            <person name="Nawaratna S."/>
            <person name="Gobert G.N."/>
            <person name="Jones M.K."/>
            <person name="Ragan M.A."/>
            <person name="McManus D.P."/>
            <person name="Krause L."/>
        </authorList>
    </citation>
    <scope>NUCLEOTIDE SEQUENCE [LARGE SCALE GENOMIC DNA]</scope>
    <source>
        <strain evidence="7 8">IND2009</strain>
    </source>
</reference>
<keyword evidence="2 4" id="KW-0547">Nucleotide-binding</keyword>
<dbReference type="FunFam" id="3.40.50.300:FF:000412">
    <property type="entry name" value="ADP-ribosylation factor 1"/>
    <property type="match status" value="1"/>
</dbReference>
<dbReference type="InterPro" id="IPR005225">
    <property type="entry name" value="Small_GTP-bd"/>
</dbReference>
<keyword evidence="8" id="KW-1185">Reference proteome</keyword>
<feature type="binding site" evidence="4">
    <location>
        <begin position="26"/>
        <end position="33"/>
    </location>
    <ligand>
        <name>GTP</name>
        <dbReference type="ChEBI" id="CHEBI:37565"/>
    </ligand>
</feature>
<name>A0A5J4NQQ8_9TREM</name>
<feature type="binding site" evidence="4">
    <location>
        <position position="74"/>
    </location>
    <ligand>
        <name>GTP</name>
        <dbReference type="ChEBI" id="CHEBI:37565"/>
    </ligand>
</feature>
<dbReference type="InterPro" id="IPR024156">
    <property type="entry name" value="Small_GTPase_ARF"/>
</dbReference>
<dbReference type="SMART" id="SM00178">
    <property type="entry name" value="SAR"/>
    <property type="match status" value="1"/>
</dbReference>
<dbReference type="PROSITE" id="PS51417">
    <property type="entry name" value="ARF"/>
    <property type="match status" value="1"/>
</dbReference>
<evidence type="ECO:0000256" key="3">
    <source>
        <dbReference type="ARBA" id="ARBA00023134"/>
    </source>
</evidence>
<dbReference type="InterPro" id="IPR006689">
    <property type="entry name" value="Small_GTPase_ARF/SAR"/>
</dbReference>
<organism evidence="7 8">
    <name type="scientific">Paragonimus westermani</name>
    <dbReference type="NCBI Taxonomy" id="34504"/>
    <lineage>
        <taxon>Eukaryota</taxon>
        <taxon>Metazoa</taxon>
        <taxon>Spiralia</taxon>
        <taxon>Lophotrochozoa</taxon>
        <taxon>Platyhelminthes</taxon>
        <taxon>Trematoda</taxon>
        <taxon>Digenea</taxon>
        <taxon>Plagiorchiida</taxon>
        <taxon>Troglotremata</taxon>
        <taxon>Troglotrematidae</taxon>
        <taxon>Paragonimus</taxon>
    </lineage>
</organism>
<evidence type="ECO:0000313" key="7">
    <source>
        <dbReference type="EMBL" id="KAA3677913.1"/>
    </source>
</evidence>
<dbReference type="GO" id="GO:0030010">
    <property type="term" value="P:establishment of cell polarity"/>
    <property type="evidence" value="ECO:0007669"/>
    <property type="project" value="UniProtKB-ARBA"/>
</dbReference>
<protein>
    <submittedName>
        <fullName evidence="7">ADP-ribosylation factor 1</fullName>
    </submittedName>
</protein>
<evidence type="ECO:0000256" key="1">
    <source>
        <dbReference type="ARBA" id="ARBA00010290"/>
    </source>
</evidence>
<dbReference type="PRINTS" id="PR00328">
    <property type="entry name" value="SAR1GTPBP"/>
</dbReference>
<evidence type="ECO:0000313" key="8">
    <source>
        <dbReference type="Proteomes" id="UP000324629"/>
    </source>
</evidence>
<dbReference type="EMBL" id="QNGE01001294">
    <property type="protein sequence ID" value="KAA3677913.1"/>
    <property type="molecule type" value="Genomic_DNA"/>
</dbReference>
<keyword evidence="5" id="KW-0479">Metal-binding</keyword>
<keyword evidence="5" id="KW-0460">Magnesium</keyword>
<evidence type="ECO:0000256" key="2">
    <source>
        <dbReference type="ARBA" id="ARBA00022741"/>
    </source>
</evidence>
<dbReference type="GO" id="GO:0005525">
    <property type="term" value="F:GTP binding"/>
    <property type="evidence" value="ECO:0007669"/>
    <property type="project" value="UniProtKB-KW"/>
</dbReference>
<evidence type="ECO:0000256" key="4">
    <source>
        <dbReference type="PIRSR" id="PIRSR606689-1"/>
    </source>
</evidence>
<accession>A0A5J4NQQ8</accession>
<dbReference type="SUPFAM" id="SSF52540">
    <property type="entry name" value="P-loop containing nucleoside triphosphate hydrolases"/>
    <property type="match status" value="1"/>
</dbReference>
<feature type="binding site" evidence="5">
    <location>
        <position position="50"/>
    </location>
    <ligand>
        <name>Mg(2+)</name>
        <dbReference type="ChEBI" id="CHEBI:18420"/>
    </ligand>
</feature>
<gene>
    <name evidence="7" type="ORF">DEA37_0000234</name>
</gene>
<dbReference type="Gene3D" id="3.40.50.300">
    <property type="entry name" value="P-loop containing nucleotide triphosphate hydrolases"/>
    <property type="match status" value="1"/>
</dbReference>
<dbReference type="Pfam" id="PF00025">
    <property type="entry name" value="Arf"/>
    <property type="match status" value="1"/>
</dbReference>
<evidence type="ECO:0000256" key="6">
    <source>
        <dbReference type="RuleBase" id="RU003925"/>
    </source>
</evidence>
<keyword evidence="3 4" id="KW-0342">GTP-binding</keyword>
<dbReference type="GO" id="GO:0003924">
    <property type="term" value="F:GTPase activity"/>
    <property type="evidence" value="ECO:0007669"/>
    <property type="project" value="InterPro"/>
</dbReference>
<dbReference type="SMART" id="SM00177">
    <property type="entry name" value="ARF"/>
    <property type="match status" value="1"/>
</dbReference>
<dbReference type="PANTHER" id="PTHR11711">
    <property type="entry name" value="ADP RIBOSYLATION FACTOR-RELATED"/>
    <property type="match status" value="1"/>
</dbReference>
<dbReference type="NCBIfam" id="TIGR00231">
    <property type="entry name" value="small_GTP"/>
    <property type="match status" value="1"/>
</dbReference>
<dbReference type="SMART" id="SM00175">
    <property type="entry name" value="RAB"/>
    <property type="match status" value="1"/>
</dbReference>
<comment type="similarity">
    <text evidence="1 6">Belongs to the small GTPase superfamily. Arf family.</text>
</comment>
<proteinExistence type="inferred from homology"/>
<evidence type="ECO:0000256" key="5">
    <source>
        <dbReference type="PIRSR" id="PIRSR606689-2"/>
    </source>
</evidence>
<dbReference type="AlphaFoldDB" id="A0A5J4NQQ8"/>
<dbReference type="InterPro" id="IPR027417">
    <property type="entry name" value="P-loop_NTPase"/>
</dbReference>
<feature type="binding site" evidence="5">
    <location>
        <position position="33"/>
    </location>
    <ligand>
        <name>Mg(2+)</name>
        <dbReference type="ChEBI" id="CHEBI:18420"/>
    </ligand>
</feature>
<dbReference type="Proteomes" id="UP000324629">
    <property type="component" value="Unassembled WGS sequence"/>
</dbReference>
<dbReference type="GO" id="GO:0046872">
    <property type="term" value="F:metal ion binding"/>
    <property type="evidence" value="ECO:0007669"/>
    <property type="project" value="UniProtKB-KW"/>
</dbReference>
<comment type="caution">
    <text evidence="7">The sequence shown here is derived from an EMBL/GenBank/DDBJ whole genome shotgun (WGS) entry which is preliminary data.</text>
</comment>
<feature type="binding site" evidence="4">
    <location>
        <begin position="130"/>
        <end position="133"/>
    </location>
    <ligand>
        <name>GTP</name>
        <dbReference type="ChEBI" id="CHEBI:37565"/>
    </ligand>
</feature>